<sequence>MAIYGYARVSASSQSLAIQQEALERSGCNVIRSEKVTGTKLDGRSELETIIQFARPGDSITVTRIDRLARSVGDLASIVKRLEAKGVSLRVLEQPVDTSTAAGRCFLQMLGVFAEFETAIRRERQLEGIAKAKVEGVYKGRKPTIDAERIKALAAQGMGATAIAKELNVGRASVYRLISNGVPTNQNRVNLK</sequence>
<feature type="domain" description="Resolvase/invertase-type recombinase catalytic" evidence="2">
    <location>
        <begin position="2"/>
        <end position="136"/>
    </location>
</feature>
<reference evidence="3 4" key="1">
    <citation type="submission" date="2024-06" db="EMBL/GenBank/DDBJ databases">
        <title>Genomics of switchgrass bacterial isolates.</title>
        <authorList>
            <person name="Shade A."/>
        </authorList>
    </citation>
    <scope>NUCLEOTIDE SEQUENCE [LARGE SCALE GENOMIC DNA]</scope>
    <source>
        <strain evidence="3 4">PvP084</strain>
    </source>
</reference>
<evidence type="ECO:0000313" key="3">
    <source>
        <dbReference type="EMBL" id="MET3866248.1"/>
    </source>
</evidence>
<dbReference type="PANTHER" id="PTHR30461:SF26">
    <property type="entry name" value="RESOLVASE HOMOLOG YNEB"/>
    <property type="match status" value="1"/>
</dbReference>
<dbReference type="PANTHER" id="PTHR30461">
    <property type="entry name" value="DNA-INVERTASE FROM LAMBDOID PROPHAGE"/>
    <property type="match status" value="1"/>
</dbReference>
<dbReference type="InterPro" id="IPR009057">
    <property type="entry name" value="Homeodomain-like_sf"/>
</dbReference>
<dbReference type="SMART" id="SM00857">
    <property type="entry name" value="Resolvase"/>
    <property type="match status" value="1"/>
</dbReference>
<dbReference type="RefSeq" id="WP_071000061.1">
    <property type="nucleotide sequence ID" value="NZ_JBEPNV010000001.1"/>
</dbReference>
<dbReference type="InterPro" id="IPR036162">
    <property type="entry name" value="Resolvase-like_N_sf"/>
</dbReference>
<evidence type="ECO:0000256" key="1">
    <source>
        <dbReference type="ARBA" id="ARBA00009913"/>
    </source>
</evidence>
<keyword evidence="4" id="KW-1185">Reference proteome</keyword>
<dbReference type="EMBL" id="JBEPNW010000002">
    <property type="protein sequence ID" value="MET3866248.1"/>
    <property type="molecule type" value="Genomic_DNA"/>
</dbReference>
<dbReference type="InterPro" id="IPR006119">
    <property type="entry name" value="Resolv_N"/>
</dbReference>
<protein>
    <submittedName>
        <fullName evidence="3">DNA invertase Pin-like site-specific DNA recombinase</fullName>
    </submittedName>
</protein>
<dbReference type="SUPFAM" id="SSF53041">
    <property type="entry name" value="Resolvase-like"/>
    <property type="match status" value="1"/>
</dbReference>
<comment type="caution">
    <text evidence="3">The sequence shown here is derived from an EMBL/GenBank/DDBJ whole genome shotgun (WGS) entry which is preliminary data.</text>
</comment>
<organism evidence="3 4">
    <name type="scientific">Methylobacterium radiotolerans</name>
    <dbReference type="NCBI Taxonomy" id="31998"/>
    <lineage>
        <taxon>Bacteria</taxon>
        <taxon>Pseudomonadati</taxon>
        <taxon>Pseudomonadota</taxon>
        <taxon>Alphaproteobacteria</taxon>
        <taxon>Hyphomicrobiales</taxon>
        <taxon>Methylobacteriaceae</taxon>
        <taxon>Methylobacterium</taxon>
    </lineage>
</organism>
<dbReference type="Gene3D" id="3.40.50.1390">
    <property type="entry name" value="Resolvase, N-terminal catalytic domain"/>
    <property type="match status" value="1"/>
</dbReference>
<dbReference type="PROSITE" id="PS51736">
    <property type="entry name" value="RECOMBINASES_3"/>
    <property type="match status" value="1"/>
</dbReference>
<proteinExistence type="inferred from homology"/>
<evidence type="ECO:0000313" key="4">
    <source>
        <dbReference type="Proteomes" id="UP001549119"/>
    </source>
</evidence>
<dbReference type="Pfam" id="PF02796">
    <property type="entry name" value="HTH_7"/>
    <property type="match status" value="1"/>
</dbReference>
<name>A0ABV2NIB5_9HYPH</name>
<dbReference type="Gene3D" id="1.10.10.60">
    <property type="entry name" value="Homeodomain-like"/>
    <property type="match status" value="1"/>
</dbReference>
<evidence type="ECO:0000259" key="2">
    <source>
        <dbReference type="PROSITE" id="PS51736"/>
    </source>
</evidence>
<dbReference type="InterPro" id="IPR050639">
    <property type="entry name" value="SSR_resolvase"/>
</dbReference>
<dbReference type="SUPFAM" id="SSF46689">
    <property type="entry name" value="Homeodomain-like"/>
    <property type="match status" value="1"/>
</dbReference>
<dbReference type="Pfam" id="PF00239">
    <property type="entry name" value="Resolvase"/>
    <property type="match status" value="1"/>
</dbReference>
<gene>
    <name evidence="3" type="ORF">ABIC20_003557</name>
</gene>
<dbReference type="CDD" id="cd03768">
    <property type="entry name" value="SR_ResInv"/>
    <property type="match status" value="1"/>
</dbReference>
<dbReference type="Proteomes" id="UP001549119">
    <property type="component" value="Unassembled WGS sequence"/>
</dbReference>
<dbReference type="InterPro" id="IPR006120">
    <property type="entry name" value="Resolvase_HTH_dom"/>
</dbReference>
<accession>A0ABV2NIB5</accession>
<comment type="similarity">
    <text evidence="1">Belongs to the site-specific recombinase resolvase family.</text>
</comment>